<gene>
    <name evidence="1" type="ORF">D4764_17G0000830</name>
</gene>
<reference evidence="1 2" key="1">
    <citation type="submission" date="2019-04" db="EMBL/GenBank/DDBJ databases">
        <title>Chromosome genome assembly for Takifugu flavidus.</title>
        <authorList>
            <person name="Xiao S."/>
        </authorList>
    </citation>
    <scope>NUCLEOTIDE SEQUENCE [LARGE SCALE GENOMIC DNA]</scope>
    <source>
        <strain evidence="1">HTHZ2018</strain>
        <tissue evidence="1">Muscle</tissue>
    </source>
</reference>
<protein>
    <submittedName>
        <fullName evidence="1">Uncharacterized protein</fullName>
    </submittedName>
</protein>
<sequence length="88" mass="9494">MELTRLGAALDWHQQLPQQWQQSGRCSTFERVSAGWLRVRVPAALLEVLEPMCPGVAALRAWAAPSAWAAPCVAALPAAPGVNPKSFM</sequence>
<dbReference type="AlphaFoldDB" id="A0A5C6NXB3"/>
<proteinExistence type="predicted"/>
<keyword evidence="2" id="KW-1185">Reference proteome</keyword>
<dbReference type="EMBL" id="RHFK02000009">
    <property type="protein sequence ID" value="TWW70600.1"/>
    <property type="molecule type" value="Genomic_DNA"/>
</dbReference>
<name>A0A5C6NXB3_9TELE</name>
<organism evidence="1 2">
    <name type="scientific">Takifugu flavidus</name>
    <name type="common">sansaifugu</name>
    <dbReference type="NCBI Taxonomy" id="433684"/>
    <lineage>
        <taxon>Eukaryota</taxon>
        <taxon>Metazoa</taxon>
        <taxon>Chordata</taxon>
        <taxon>Craniata</taxon>
        <taxon>Vertebrata</taxon>
        <taxon>Euteleostomi</taxon>
        <taxon>Actinopterygii</taxon>
        <taxon>Neopterygii</taxon>
        <taxon>Teleostei</taxon>
        <taxon>Neoteleostei</taxon>
        <taxon>Acanthomorphata</taxon>
        <taxon>Eupercaria</taxon>
        <taxon>Tetraodontiformes</taxon>
        <taxon>Tetradontoidea</taxon>
        <taxon>Tetraodontidae</taxon>
        <taxon>Takifugu</taxon>
    </lineage>
</organism>
<comment type="caution">
    <text evidence="1">The sequence shown here is derived from an EMBL/GenBank/DDBJ whole genome shotgun (WGS) entry which is preliminary data.</text>
</comment>
<accession>A0A5C6NXB3</accession>
<evidence type="ECO:0000313" key="1">
    <source>
        <dbReference type="EMBL" id="TWW70600.1"/>
    </source>
</evidence>
<evidence type="ECO:0000313" key="2">
    <source>
        <dbReference type="Proteomes" id="UP000324091"/>
    </source>
</evidence>
<dbReference type="Proteomes" id="UP000324091">
    <property type="component" value="Chromosome 17"/>
</dbReference>